<dbReference type="Proteomes" id="UP001155145">
    <property type="component" value="Unassembled WGS sequence"/>
</dbReference>
<keyword evidence="3 5" id="KW-0808">Transferase</keyword>
<keyword evidence="7" id="KW-1185">Reference proteome</keyword>
<keyword evidence="3" id="KW-0963">Cytoplasm</keyword>
<evidence type="ECO:0000256" key="3">
    <source>
        <dbReference type="HAMAP-Rule" id="MF_00376"/>
    </source>
</evidence>
<protein>
    <recommendedName>
        <fullName evidence="3 4">Dephospho-CoA kinase</fullName>
        <ecNumber evidence="3 4">2.7.1.24</ecNumber>
    </recommendedName>
    <alternativeName>
        <fullName evidence="3">Dephosphocoenzyme A kinase</fullName>
    </alternativeName>
</protein>
<comment type="pathway">
    <text evidence="3">Cofactor biosynthesis; coenzyme A biosynthesis; CoA from (R)-pantothenate: step 5/5.</text>
</comment>
<dbReference type="PROSITE" id="PS51219">
    <property type="entry name" value="DPCK"/>
    <property type="match status" value="1"/>
</dbReference>
<comment type="function">
    <text evidence="3">Catalyzes the phosphorylation of the 3'-hydroxyl group of dephosphocoenzyme A to form coenzyme A.</text>
</comment>
<dbReference type="EMBL" id="CP094984">
    <property type="protein sequence ID" value="UON90667.1"/>
    <property type="molecule type" value="Genomic_DNA"/>
</dbReference>
<keyword evidence="3 5" id="KW-0418">Kinase</keyword>
<dbReference type="EMBL" id="JAJFZT010000001">
    <property type="protein sequence ID" value="MCC3271566.1"/>
    <property type="molecule type" value="Genomic_DNA"/>
</dbReference>
<evidence type="ECO:0000313" key="8">
    <source>
        <dbReference type="Proteomes" id="UP001155145"/>
    </source>
</evidence>
<accession>A0A9X1M5D8</accession>
<dbReference type="Gene3D" id="3.40.50.300">
    <property type="entry name" value="P-loop containing nucleotide triphosphate hydrolases"/>
    <property type="match status" value="1"/>
</dbReference>
<evidence type="ECO:0000313" key="7">
    <source>
        <dbReference type="Proteomes" id="UP000829758"/>
    </source>
</evidence>
<dbReference type="GO" id="GO:0015937">
    <property type="term" value="P:coenzyme A biosynthetic process"/>
    <property type="evidence" value="ECO:0007669"/>
    <property type="project" value="UniProtKB-UniRule"/>
</dbReference>
<comment type="subcellular location">
    <subcellularLocation>
        <location evidence="3">Cytoplasm</location>
    </subcellularLocation>
</comment>
<dbReference type="PANTHER" id="PTHR10695">
    <property type="entry name" value="DEPHOSPHO-COA KINASE-RELATED"/>
    <property type="match status" value="1"/>
</dbReference>
<dbReference type="RefSeq" id="WP_227927834.1">
    <property type="nucleotide sequence ID" value="NZ_CP094984.1"/>
</dbReference>
<feature type="binding site" evidence="3">
    <location>
        <begin position="11"/>
        <end position="16"/>
    </location>
    <ligand>
        <name>ATP</name>
        <dbReference type="ChEBI" id="CHEBI:30616"/>
    </ligand>
</feature>
<keyword evidence="3" id="KW-0173">Coenzyme A biosynthesis</keyword>
<evidence type="ECO:0000256" key="2">
    <source>
        <dbReference type="ARBA" id="ARBA00022840"/>
    </source>
</evidence>
<comment type="similarity">
    <text evidence="3">Belongs to the CoaE family.</text>
</comment>
<dbReference type="NCBIfam" id="TIGR00152">
    <property type="entry name" value="dephospho-CoA kinase"/>
    <property type="match status" value="1"/>
</dbReference>
<dbReference type="GO" id="GO:0004140">
    <property type="term" value="F:dephospho-CoA kinase activity"/>
    <property type="evidence" value="ECO:0007669"/>
    <property type="project" value="UniProtKB-UniRule"/>
</dbReference>
<name>A0A9X1M5D8_9MICC</name>
<dbReference type="Pfam" id="PF01121">
    <property type="entry name" value="CoaE"/>
    <property type="match status" value="1"/>
</dbReference>
<evidence type="ECO:0000256" key="1">
    <source>
        <dbReference type="ARBA" id="ARBA00022741"/>
    </source>
</evidence>
<dbReference type="CDD" id="cd02022">
    <property type="entry name" value="DPCK"/>
    <property type="match status" value="1"/>
</dbReference>
<keyword evidence="1 3" id="KW-0547">Nucleotide-binding</keyword>
<dbReference type="InterPro" id="IPR001977">
    <property type="entry name" value="Depp_CoAkinase"/>
</dbReference>
<proteinExistence type="inferred from homology"/>
<evidence type="ECO:0000256" key="4">
    <source>
        <dbReference type="NCBIfam" id="TIGR00152"/>
    </source>
</evidence>
<evidence type="ECO:0000313" key="5">
    <source>
        <dbReference type="EMBL" id="MCC3271566.1"/>
    </source>
</evidence>
<dbReference type="InterPro" id="IPR027417">
    <property type="entry name" value="P-loop_NTPase"/>
</dbReference>
<dbReference type="GO" id="GO:0005737">
    <property type="term" value="C:cytoplasm"/>
    <property type="evidence" value="ECO:0007669"/>
    <property type="project" value="UniProtKB-SubCell"/>
</dbReference>
<dbReference type="GO" id="GO:0005524">
    <property type="term" value="F:ATP binding"/>
    <property type="evidence" value="ECO:0007669"/>
    <property type="project" value="UniProtKB-UniRule"/>
</dbReference>
<reference evidence="5" key="1">
    <citation type="submission" date="2021-10" db="EMBL/GenBank/DDBJ databases">
        <title>Novel species in genus Arthrobacter.</title>
        <authorList>
            <person name="Liu Y."/>
        </authorList>
    </citation>
    <scope>NUCLEOTIDE SEQUENCE</scope>
    <source>
        <strain evidence="7">zg-Y462</strain>
        <strain evidence="5">Zg-Y462</strain>
    </source>
</reference>
<sequence length="208" mass="21695">MLKVGLTGGIAAGKSLVARTLVECGAVLIDADALAREVVEPGTDGLAAVVEAFGPSVLAQDGSLDRAALAAVVFGDDERRAVLNGIIHPLVRARAAALAAEAPQDGILVQDIPLLVETGQAGNFDFVLVVEAPEEERLVRMVRDRGMDPDAARARIAAQATAAERAEAADVVLHNTGTPEDLAAAVRALWEQRLVPMNRRRPDAEGTG</sequence>
<gene>
    <name evidence="3 5" type="primary">coaE</name>
    <name evidence="5" type="ORF">LJ755_02310</name>
    <name evidence="6" type="ORF">MUK71_08375</name>
</gene>
<organism evidence="5 8">
    <name type="scientific">Arthrobacter zhangbolii</name>
    <dbReference type="NCBI Taxonomy" id="2886936"/>
    <lineage>
        <taxon>Bacteria</taxon>
        <taxon>Bacillati</taxon>
        <taxon>Actinomycetota</taxon>
        <taxon>Actinomycetes</taxon>
        <taxon>Micrococcales</taxon>
        <taxon>Micrococcaceae</taxon>
        <taxon>Arthrobacter</taxon>
    </lineage>
</organism>
<dbReference type="AlphaFoldDB" id="A0A9X1M5D8"/>
<dbReference type="SUPFAM" id="SSF52540">
    <property type="entry name" value="P-loop containing nucleoside triphosphate hydrolases"/>
    <property type="match status" value="1"/>
</dbReference>
<dbReference type="HAMAP" id="MF_00376">
    <property type="entry name" value="Dephospho_CoA_kinase"/>
    <property type="match status" value="1"/>
</dbReference>
<keyword evidence="2 3" id="KW-0067">ATP-binding</keyword>
<evidence type="ECO:0000313" key="6">
    <source>
        <dbReference type="EMBL" id="UON90667.1"/>
    </source>
</evidence>
<dbReference type="EC" id="2.7.1.24" evidence="3 4"/>
<dbReference type="PANTHER" id="PTHR10695:SF46">
    <property type="entry name" value="BIFUNCTIONAL COENZYME A SYNTHASE-RELATED"/>
    <property type="match status" value="1"/>
</dbReference>
<comment type="catalytic activity">
    <reaction evidence="3">
        <text>3'-dephospho-CoA + ATP = ADP + CoA + H(+)</text>
        <dbReference type="Rhea" id="RHEA:18245"/>
        <dbReference type="ChEBI" id="CHEBI:15378"/>
        <dbReference type="ChEBI" id="CHEBI:30616"/>
        <dbReference type="ChEBI" id="CHEBI:57287"/>
        <dbReference type="ChEBI" id="CHEBI:57328"/>
        <dbReference type="ChEBI" id="CHEBI:456216"/>
        <dbReference type="EC" id="2.7.1.24"/>
    </reaction>
</comment>
<dbReference type="NCBIfam" id="NF002879">
    <property type="entry name" value="PRK03333.1"/>
    <property type="match status" value="1"/>
</dbReference>
<dbReference type="Proteomes" id="UP000829758">
    <property type="component" value="Chromosome"/>
</dbReference>